<organism evidence="2">
    <name type="scientific">Streptomyces haneummycinicus</name>
    <dbReference type="NCBI Taxonomy" id="3074435"/>
    <lineage>
        <taxon>Bacteria</taxon>
        <taxon>Bacillati</taxon>
        <taxon>Actinomycetota</taxon>
        <taxon>Actinomycetes</taxon>
        <taxon>Kitasatosporales</taxon>
        <taxon>Streptomycetaceae</taxon>
        <taxon>Streptomyces</taxon>
    </lineage>
</organism>
<reference evidence="2" key="1">
    <citation type="submission" date="2024-06" db="EMBL/GenBank/DDBJ databases">
        <authorList>
            <consortium name="consrtm"/>
            <person name="Uemura M."/>
            <person name="Terahara T."/>
        </authorList>
    </citation>
    <scope>NUCLEOTIDE SEQUENCE</scope>
    <source>
        <strain evidence="2">KM77-8</strain>
    </source>
</reference>
<gene>
    <name evidence="2" type="ORF">SHKM778_15840</name>
</gene>
<evidence type="ECO:0000313" key="2">
    <source>
        <dbReference type="EMBL" id="BFO15196.1"/>
    </source>
</evidence>
<feature type="compositionally biased region" description="Basic and acidic residues" evidence="1">
    <location>
        <begin position="1"/>
        <end position="10"/>
    </location>
</feature>
<accession>A0AAT9HCR9</accession>
<dbReference type="AlphaFoldDB" id="A0AAT9HCR9"/>
<proteinExistence type="predicted"/>
<name>A0AAT9HCR9_9ACTN</name>
<reference evidence="2" key="2">
    <citation type="submission" date="2024-07" db="EMBL/GenBank/DDBJ databases">
        <title>Streptomyces haneummycinica sp. nov., a new antibiotic-producing actinobacterium isolated from marine sediment.</title>
        <authorList>
            <person name="Uemura M."/>
            <person name="Hamada M."/>
            <person name="Hirano S."/>
            <person name="Kobayashi K."/>
            <person name="Ohshiro T."/>
            <person name="Kobayashi T."/>
            <person name="Terahara T."/>
        </authorList>
    </citation>
    <scope>NUCLEOTIDE SEQUENCE</scope>
    <source>
        <strain evidence="2">KM77-8</strain>
    </source>
</reference>
<dbReference type="EMBL" id="AP035768">
    <property type="protein sequence ID" value="BFO15196.1"/>
    <property type="molecule type" value="Genomic_DNA"/>
</dbReference>
<protein>
    <submittedName>
        <fullName evidence="2">Uncharacterized protein</fullName>
    </submittedName>
</protein>
<feature type="region of interest" description="Disordered" evidence="1">
    <location>
        <begin position="1"/>
        <end position="30"/>
    </location>
</feature>
<evidence type="ECO:0000256" key="1">
    <source>
        <dbReference type="SAM" id="MobiDB-lite"/>
    </source>
</evidence>
<sequence length="72" mass="7527">MRVERVRGHAGEVAQRQPGGDEQQRGGTGVRRAAAAIVALPATSNSRGITSMSGPPSFFRAAPRAGVVIWQS</sequence>